<dbReference type="GO" id="GO:0005975">
    <property type="term" value="P:carbohydrate metabolic process"/>
    <property type="evidence" value="ECO:0007669"/>
    <property type="project" value="InterPro"/>
</dbReference>
<proteinExistence type="predicted"/>
<gene>
    <name evidence="1" type="ORF">SAMEA2273318_04355</name>
</gene>
<evidence type="ECO:0000313" key="2">
    <source>
        <dbReference type="Proteomes" id="UP000076008"/>
    </source>
</evidence>
<accession>A0A144SZN2</accession>
<dbReference type="EMBL" id="FJXR01000036">
    <property type="protein sequence ID" value="CZW25619.1"/>
    <property type="molecule type" value="Genomic_DNA"/>
</dbReference>
<sequence length="336" mass="38906">MLWRVRNIALTFLSCGLIMNKPAFIITIDTEGDNLWQNHRVIKTENARYLARFQTLCERFGFKPVWLTNYEMAIEPVFIEFARDAIARGQGEVGMHLHAWNSPPEHDLTGDDWRWQPYLIEFSDEVMREKVLFMTRLLEETFQTKMLSHRAGRWAFDSRYAKLLVELGYQVDCSVTPRVNWRNAKGAPQGNGGTNYQHFPDHAYFMDLDNISRAGNSPLLEVPMSIQYKHPAWLNTIKQGYDRIRGKYRSPSVNWLRPSGGNAAQMIQVAQQCLSQGSEYVEFMLHSSEFMPGGSPTFKDEAAIEGLYQDLETLFSWLSDKTVGMTLAEFYQYKKK</sequence>
<dbReference type="Gene3D" id="3.20.20.370">
    <property type="entry name" value="Glycoside hydrolase/deacetylase"/>
    <property type="match status" value="1"/>
</dbReference>
<dbReference type="CDD" id="cd10935">
    <property type="entry name" value="CE4_WalW"/>
    <property type="match status" value="1"/>
</dbReference>
<evidence type="ECO:0000313" key="1">
    <source>
        <dbReference type="EMBL" id="CZW25619.1"/>
    </source>
</evidence>
<dbReference type="AlphaFoldDB" id="A0A144SZN2"/>
<name>A0A144SZN2_ENTCL</name>
<dbReference type="InterPro" id="IPR011330">
    <property type="entry name" value="Glyco_hydro/deAcase_b/a-brl"/>
</dbReference>
<organism evidence="1 2">
    <name type="scientific">Enterobacter cloacae</name>
    <dbReference type="NCBI Taxonomy" id="550"/>
    <lineage>
        <taxon>Bacteria</taxon>
        <taxon>Pseudomonadati</taxon>
        <taxon>Pseudomonadota</taxon>
        <taxon>Gammaproteobacteria</taxon>
        <taxon>Enterobacterales</taxon>
        <taxon>Enterobacteriaceae</taxon>
        <taxon>Enterobacter</taxon>
        <taxon>Enterobacter cloacae complex</taxon>
    </lineage>
</organism>
<protein>
    <submittedName>
        <fullName evidence="1">Lipopolysaccharide biosynthesis protein WalW</fullName>
    </submittedName>
</protein>
<reference evidence="1 2" key="1">
    <citation type="submission" date="2016-03" db="EMBL/GenBank/DDBJ databases">
        <authorList>
            <consortium name="Pathogen Informatics"/>
        </authorList>
    </citation>
    <scope>NUCLEOTIDE SEQUENCE [LARGE SCALE GENOMIC DNA]</scope>
    <source>
        <strain evidence="2">e1252</strain>
    </source>
</reference>
<dbReference type="Proteomes" id="UP000076008">
    <property type="component" value="Unassembled WGS sequence"/>
</dbReference>
<dbReference type="SUPFAM" id="SSF88713">
    <property type="entry name" value="Glycoside hydrolase/deacetylase"/>
    <property type="match status" value="1"/>
</dbReference>